<comment type="caution">
    <text evidence="3">The sequence shown here is derived from an EMBL/GenBank/DDBJ whole genome shotgun (WGS) entry which is preliminary data.</text>
</comment>
<evidence type="ECO:0000313" key="3">
    <source>
        <dbReference type="EMBL" id="PHU33785.1"/>
    </source>
</evidence>
<evidence type="ECO:0000313" key="4">
    <source>
        <dbReference type="Proteomes" id="UP000225889"/>
    </source>
</evidence>
<name>A0A2G3DSF0_9FIRM</name>
<dbReference type="RefSeq" id="WP_090154578.1">
    <property type="nucleotide sequence ID" value="NZ_PDYF01000083.1"/>
</dbReference>
<reference evidence="3 4" key="2">
    <citation type="submission" date="2017-10" db="EMBL/GenBank/DDBJ databases">
        <authorList>
            <person name="Banno H."/>
            <person name="Chua N.-H."/>
        </authorList>
    </citation>
    <scope>NUCLEOTIDE SEQUENCE [LARGE SCALE GENOMIC DNA]</scope>
    <source>
        <strain evidence="3 4">JK626</strain>
    </source>
</reference>
<proteinExistence type="predicted"/>
<feature type="transmembrane region" description="Helical" evidence="2">
    <location>
        <begin position="53"/>
        <end position="77"/>
    </location>
</feature>
<reference evidence="3 4" key="1">
    <citation type="submission" date="2017-10" db="EMBL/GenBank/DDBJ databases">
        <title>Resolving the taxonomy of Roseburia spp., Eubacterium rectale and Agathobacter spp. through phylogenomic analysis.</title>
        <authorList>
            <person name="Sheridan P.O."/>
            <person name="Walker A.W."/>
            <person name="Duncan S.H."/>
            <person name="Scott K.P."/>
            <person name="Toole P.W.O."/>
            <person name="Luis P."/>
            <person name="Flint H.J."/>
        </authorList>
    </citation>
    <scope>NUCLEOTIDE SEQUENCE [LARGE SCALE GENOMIC DNA]</scope>
    <source>
        <strain evidence="3 4">JK626</strain>
    </source>
</reference>
<sequence>MTRKTPGGKTSGMRSRSTAARPAARPDRQGALSQQLKEARRKKRQKQVMRNRLIFGGGCVAVLLIIILLIVKLFGFISGVGKKAETSTITFDKDGKVVFEEVVDFDTEVYSKSDLKDYTNDMISSYNDANEDDSIKLNKVSVSDNKAYVKTTYKDVATYSGFTSYQTFNDTYESAIEAGYDFNTKYSMLNEGTKDSAPTLTESQSVDTDTVFAGKRVVAVNENVTVVVPGIIEYVSDANVEAISNNTIKISPADGNNDSTSLVYIVYRAE</sequence>
<accession>A0A2G3DSF0</accession>
<dbReference type="EMBL" id="PDYF01000083">
    <property type="protein sequence ID" value="PHU33785.1"/>
    <property type="molecule type" value="Genomic_DNA"/>
</dbReference>
<dbReference type="AlphaFoldDB" id="A0A2G3DSF0"/>
<gene>
    <name evidence="3" type="ORF">CSX01_14750</name>
</gene>
<feature type="region of interest" description="Disordered" evidence="1">
    <location>
        <begin position="1"/>
        <end position="32"/>
    </location>
</feature>
<keyword evidence="2" id="KW-1133">Transmembrane helix</keyword>
<keyword evidence="2" id="KW-0472">Membrane</keyword>
<organism evidence="3 4">
    <name type="scientific">Pseudobutyrivibrio ruminis</name>
    <dbReference type="NCBI Taxonomy" id="46206"/>
    <lineage>
        <taxon>Bacteria</taxon>
        <taxon>Bacillati</taxon>
        <taxon>Bacillota</taxon>
        <taxon>Clostridia</taxon>
        <taxon>Lachnospirales</taxon>
        <taxon>Lachnospiraceae</taxon>
        <taxon>Pseudobutyrivibrio</taxon>
    </lineage>
</organism>
<evidence type="ECO:0000256" key="2">
    <source>
        <dbReference type="SAM" id="Phobius"/>
    </source>
</evidence>
<protein>
    <submittedName>
        <fullName evidence="3">Uncharacterized protein</fullName>
    </submittedName>
</protein>
<evidence type="ECO:0000256" key="1">
    <source>
        <dbReference type="SAM" id="MobiDB-lite"/>
    </source>
</evidence>
<feature type="compositionally biased region" description="Low complexity" evidence="1">
    <location>
        <begin position="14"/>
        <end position="23"/>
    </location>
</feature>
<keyword evidence="2" id="KW-0812">Transmembrane</keyword>
<dbReference type="Proteomes" id="UP000225889">
    <property type="component" value="Unassembled WGS sequence"/>
</dbReference>